<evidence type="ECO:0000256" key="1">
    <source>
        <dbReference type="ARBA" id="ARBA00022490"/>
    </source>
</evidence>
<feature type="binding site" evidence="6">
    <location>
        <begin position="203"/>
        <end position="206"/>
    </location>
    <ligand>
        <name>ATP</name>
        <dbReference type="ChEBI" id="CHEBI:30616"/>
    </ligand>
</feature>
<accession>A0AA45C4E3</accession>
<dbReference type="Proteomes" id="UP000245921">
    <property type="component" value="Unassembled WGS sequence"/>
</dbReference>
<evidence type="ECO:0000256" key="4">
    <source>
        <dbReference type="ARBA" id="ARBA00022960"/>
    </source>
</evidence>
<keyword evidence="1 6" id="KW-0963">Cytoplasm</keyword>
<dbReference type="Pfam" id="PF06723">
    <property type="entry name" value="MreB_Mbl"/>
    <property type="match status" value="1"/>
</dbReference>
<dbReference type="PRINTS" id="PR01652">
    <property type="entry name" value="SHAPEPROTEIN"/>
</dbReference>
<dbReference type="GO" id="GO:0005737">
    <property type="term" value="C:cytoplasm"/>
    <property type="evidence" value="ECO:0007669"/>
    <property type="project" value="UniProtKB-SubCell"/>
</dbReference>
<comment type="similarity">
    <text evidence="5 6">Belongs to the FtsA/MreB family.</text>
</comment>
<comment type="caution">
    <text evidence="7">The sequence shown here is derived from an EMBL/GenBank/DDBJ whole genome shotgun (WGS) entry which is preliminary data.</text>
</comment>
<dbReference type="PANTHER" id="PTHR42749:SF1">
    <property type="entry name" value="CELL SHAPE-DETERMINING PROTEIN MREB"/>
    <property type="match status" value="1"/>
</dbReference>
<evidence type="ECO:0000256" key="3">
    <source>
        <dbReference type="ARBA" id="ARBA00022840"/>
    </source>
</evidence>
<evidence type="ECO:0000256" key="6">
    <source>
        <dbReference type="HAMAP-Rule" id="MF_02207"/>
    </source>
</evidence>
<dbReference type="RefSeq" id="WP_109606687.1">
    <property type="nucleotide sequence ID" value="NZ_JAMHJO010000006.1"/>
</dbReference>
<proteinExistence type="inferred from homology"/>
<reference evidence="7 8" key="1">
    <citation type="submission" date="2018-05" db="EMBL/GenBank/DDBJ databases">
        <title>Genomic Encyclopedia of Type Strains, Phase IV (KMG-IV): sequencing the most valuable type-strain genomes for metagenomic binning, comparative biology and taxonomic classification.</title>
        <authorList>
            <person name="Goeker M."/>
        </authorList>
    </citation>
    <scope>NUCLEOTIDE SEQUENCE [LARGE SCALE GENOMIC DNA]</scope>
    <source>
        <strain evidence="7 8">DSM 24906</strain>
    </source>
</reference>
<dbReference type="NCBIfam" id="NF010539">
    <property type="entry name" value="PRK13927.1"/>
    <property type="match status" value="1"/>
</dbReference>
<dbReference type="InterPro" id="IPR056546">
    <property type="entry name" value="MreB_MamK-like"/>
</dbReference>
<comment type="caution">
    <text evidence="6">Lacks conserved residue(s) required for the propagation of feature annotation.</text>
</comment>
<dbReference type="InterPro" id="IPR043129">
    <property type="entry name" value="ATPase_NBD"/>
</dbReference>
<keyword evidence="2 6" id="KW-0547">Nucleotide-binding</keyword>
<dbReference type="NCBIfam" id="TIGR00904">
    <property type="entry name" value="mreB"/>
    <property type="match status" value="1"/>
</dbReference>
<dbReference type="GO" id="GO:0008360">
    <property type="term" value="P:regulation of cell shape"/>
    <property type="evidence" value="ECO:0007669"/>
    <property type="project" value="UniProtKB-UniRule"/>
</dbReference>
<evidence type="ECO:0000313" key="8">
    <source>
        <dbReference type="Proteomes" id="UP000245921"/>
    </source>
</evidence>
<dbReference type="EMBL" id="QGGI01000036">
    <property type="protein sequence ID" value="PWJ85113.1"/>
    <property type="molecule type" value="Genomic_DNA"/>
</dbReference>
<keyword evidence="4 6" id="KW-0133">Cell shape</keyword>
<protein>
    <recommendedName>
        <fullName evidence="6">Cell shape-determining protein MreB</fullName>
    </recommendedName>
</protein>
<feature type="binding site" evidence="6">
    <location>
        <begin position="11"/>
        <end position="13"/>
    </location>
    <ligand>
        <name>ATP</name>
        <dbReference type="ChEBI" id="CHEBI:30616"/>
    </ligand>
</feature>
<dbReference type="GO" id="GO:0000902">
    <property type="term" value="P:cell morphogenesis"/>
    <property type="evidence" value="ECO:0007669"/>
    <property type="project" value="InterPro"/>
</dbReference>
<evidence type="ECO:0000256" key="2">
    <source>
        <dbReference type="ARBA" id="ARBA00022741"/>
    </source>
</evidence>
<dbReference type="PANTHER" id="PTHR42749">
    <property type="entry name" value="CELL SHAPE-DETERMINING PROTEIN MREB"/>
    <property type="match status" value="1"/>
</dbReference>
<dbReference type="CDD" id="cd10225">
    <property type="entry name" value="ASKHA_NBD_MreB-like"/>
    <property type="match status" value="1"/>
</dbReference>
<name>A0AA45C4E3_9BACT</name>
<dbReference type="Gene3D" id="3.30.420.40">
    <property type="match status" value="3"/>
</dbReference>
<feature type="binding site" evidence="6">
    <location>
        <begin position="155"/>
        <end position="157"/>
    </location>
    <ligand>
        <name>ATP</name>
        <dbReference type="ChEBI" id="CHEBI:30616"/>
    </ligand>
</feature>
<dbReference type="HAMAP" id="MF_02207">
    <property type="entry name" value="MreB"/>
    <property type="match status" value="1"/>
</dbReference>
<dbReference type="GO" id="GO:0005524">
    <property type="term" value="F:ATP binding"/>
    <property type="evidence" value="ECO:0007669"/>
    <property type="project" value="UniProtKB-KW"/>
</dbReference>
<keyword evidence="3 6" id="KW-0067">ATP-binding</keyword>
<dbReference type="AlphaFoldDB" id="A0AA45C4E3"/>
<gene>
    <name evidence="6" type="primary">mreB</name>
    <name evidence="7" type="ORF">C7380_1362</name>
</gene>
<comment type="subunit">
    <text evidence="6">Forms polymers.</text>
</comment>
<evidence type="ECO:0000256" key="5">
    <source>
        <dbReference type="ARBA" id="ARBA00023458"/>
    </source>
</evidence>
<comment type="function">
    <text evidence="6">Forms membrane-associated dynamic filaments that are essential for cell shape determination. Acts by regulating cell wall synthesis and cell elongation, and thus cell shape. A feedback loop between cell geometry and MreB localization may maintain elongated cell shape by targeting cell wall growth to regions of negative cell wall curvature.</text>
</comment>
<organism evidence="7 8">
    <name type="scientific">Oceanotoga teriensis</name>
    <dbReference type="NCBI Taxonomy" id="515440"/>
    <lineage>
        <taxon>Bacteria</taxon>
        <taxon>Thermotogati</taxon>
        <taxon>Thermotogota</taxon>
        <taxon>Thermotogae</taxon>
        <taxon>Petrotogales</taxon>
        <taxon>Petrotogaceae</taxon>
        <taxon>Oceanotoga</taxon>
    </lineage>
</organism>
<sequence>MRNYLGIDLGTANTLVYSRGKGIILNEPSVIAIDQNTGKILQVGLEAKKMIGKTPSNIIATRPLKDGVIADYDVALAMLKYFISQSVGGFNIFKPVVVIGIPTEATEVERNALKEAALDAGAHKAFLIEEAMATAIGAGLNVEEPSGNMVVDIGGGTTEIAIISLGNIVLSKSIRVAGDEIDENIIEYVKNEHNILIGEKTAEKIKMEIGNTFENEENDSLTIDIIGLDVLTGLPKNIPLSGSEIRKAIKKPVSRILENIKLAIESTPPELLSDVVSKGIFLGGGGAMLKGMKELIEKETHIRVVIADEPLTCVARGAGLVIDKIEIIENLSKNR</sequence>
<comment type="subcellular location">
    <subcellularLocation>
        <location evidence="6">Cytoplasm</location>
    </subcellularLocation>
    <text evidence="6">Membrane-associated.</text>
</comment>
<keyword evidence="8" id="KW-1185">Reference proteome</keyword>
<dbReference type="InterPro" id="IPR004753">
    <property type="entry name" value="MreB"/>
</dbReference>
<dbReference type="SUPFAM" id="SSF53067">
    <property type="entry name" value="Actin-like ATPase domain"/>
    <property type="match status" value="2"/>
</dbReference>
<evidence type="ECO:0000313" key="7">
    <source>
        <dbReference type="EMBL" id="PWJ85113.1"/>
    </source>
</evidence>